<dbReference type="OrthoDB" id="7031109at2"/>
<evidence type="ECO:0000313" key="2">
    <source>
        <dbReference type="EMBL" id="SDJ19693.1"/>
    </source>
</evidence>
<dbReference type="EMBL" id="FNCO01000023">
    <property type="protein sequence ID" value="SDJ19693.1"/>
    <property type="molecule type" value="Genomic_DNA"/>
</dbReference>
<dbReference type="PROSITE" id="PS51257">
    <property type="entry name" value="PROKAR_LIPOPROTEIN"/>
    <property type="match status" value="1"/>
</dbReference>
<keyword evidence="1" id="KW-0812">Transmembrane</keyword>
<protein>
    <submittedName>
        <fullName evidence="2">Uncharacterized protein</fullName>
    </submittedName>
</protein>
<evidence type="ECO:0000256" key="1">
    <source>
        <dbReference type="SAM" id="Phobius"/>
    </source>
</evidence>
<proteinExistence type="predicted"/>
<accession>A0A1G8RRZ1</accession>
<evidence type="ECO:0000313" key="3">
    <source>
        <dbReference type="Proteomes" id="UP000182894"/>
    </source>
</evidence>
<dbReference type="STRING" id="89065.SAMN05216605_12336"/>
<reference evidence="3" key="1">
    <citation type="submission" date="2016-10" db="EMBL/GenBank/DDBJ databases">
        <authorList>
            <person name="Varghese N."/>
            <person name="Submissions S."/>
        </authorList>
    </citation>
    <scope>NUCLEOTIDE SEQUENCE [LARGE SCALE GENOMIC DNA]</scope>
    <source>
        <strain evidence="3">ATCC 700689</strain>
    </source>
</reference>
<dbReference type="RefSeq" id="WP_074758591.1">
    <property type="nucleotide sequence ID" value="NZ_FNCO01000023.1"/>
</dbReference>
<dbReference type="Proteomes" id="UP000182894">
    <property type="component" value="Unassembled WGS sequence"/>
</dbReference>
<organism evidence="2 3">
    <name type="scientific">Pseudomonas abietaniphila</name>
    <dbReference type="NCBI Taxonomy" id="89065"/>
    <lineage>
        <taxon>Bacteria</taxon>
        <taxon>Pseudomonadati</taxon>
        <taxon>Pseudomonadota</taxon>
        <taxon>Gammaproteobacteria</taxon>
        <taxon>Pseudomonadales</taxon>
        <taxon>Pseudomonadaceae</taxon>
        <taxon>Pseudomonas</taxon>
    </lineage>
</organism>
<name>A0A1G8RRZ1_9PSED</name>
<dbReference type="AlphaFoldDB" id="A0A1G8RRZ1"/>
<keyword evidence="1" id="KW-1133">Transmembrane helix</keyword>
<gene>
    <name evidence="2" type="ORF">SAMN05216605_12336</name>
</gene>
<feature type="transmembrane region" description="Helical" evidence="1">
    <location>
        <begin position="12"/>
        <end position="29"/>
    </location>
</feature>
<keyword evidence="1" id="KW-0472">Membrane</keyword>
<keyword evidence="3" id="KW-1185">Reference proteome</keyword>
<sequence>MNHKFKFDRRLFFYVLPVLALACYLPTVIQDTVTYRSVVAEQLACCGFVSENWMARPVTYALVDEWTMPVWKENAIKSERFLTSDGIVNGQTKFWRLLERKPLADAPE</sequence>